<feature type="domain" description="Protein CPL1-like" evidence="2">
    <location>
        <begin position="283"/>
        <end position="343"/>
    </location>
</feature>
<evidence type="ECO:0000313" key="4">
    <source>
        <dbReference type="Proteomes" id="UP000827549"/>
    </source>
</evidence>
<dbReference type="EMBL" id="CP086714">
    <property type="protein sequence ID" value="WOO76392.1"/>
    <property type="molecule type" value="Genomic_DNA"/>
</dbReference>
<keyword evidence="4" id="KW-1185">Reference proteome</keyword>
<keyword evidence="1" id="KW-0732">Signal</keyword>
<dbReference type="GeneID" id="87803278"/>
<evidence type="ECO:0000259" key="2">
    <source>
        <dbReference type="Pfam" id="PF21671"/>
    </source>
</evidence>
<feature type="chain" id="PRO_5042245258" evidence="1">
    <location>
        <begin position="20"/>
        <end position="349"/>
    </location>
</feature>
<dbReference type="InterPro" id="IPR048661">
    <property type="entry name" value="CPL1-like"/>
</dbReference>
<dbReference type="RefSeq" id="XP_062622424.1">
    <property type="nucleotide sequence ID" value="XM_062766440.1"/>
</dbReference>
<feature type="signal peptide" evidence="1">
    <location>
        <begin position="1"/>
        <end position="19"/>
    </location>
</feature>
<dbReference type="PANTHER" id="PTHR35192">
    <property type="entry name" value="PROTEIN, PUTATIVE-RELATED"/>
    <property type="match status" value="1"/>
</dbReference>
<protein>
    <submittedName>
        <fullName evidence="3">Protein priA</fullName>
    </submittedName>
</protein>
<gene>
    <name evidence="3" type="primary">priA_0</name>
    <name evidence="3" type="ORF">LOC62_01G000016</name>
</gene>
<name>A0AAF1BEU4_9TREE</name>
<dbReference type="AlphaFoldDB" id="A0AAF1BEU4"/>
<sequence>MKSLLLLLAAIGLLSGATAVFVECAAVGGLVGGLLTGVLGTVNTLVQQLLTGNDCIATCQNSPQYNFAIFAKGLSLDLKTYDQTQLLGTCWCSSTGVSPNAVIAGSDSQGTCTTTVVNLIGTRVDYIRGGSTVTFGGCSKDTGFPASDNTQFSVSTADQCFKSAQCQNKKYISIRASGVNQLLSLLNLLNILLGRTGGQYDCACSNTAPSGATAICGDETGSTPSGLLSVAKTYAFSNYAQVIASGAVRRRYAEQMRLAEEAARDAYCPLGKSACRVPGSSDYECIDTNSELESCGGCAYGAYGSNSTYTGTDCTALPGVLPGATSCWHGSCVVTRCRRGFTLVDGACI</sequence>
<evidence type="ECO:0000313" key="3">
    <source>
        <dbReference type="EMBL" id="WOO76392.1"/>
    </source>
</evidence>
<dbReference type="PANTHER" id="PTHR35192:SF2">
    <property type="entry name" value="APPLE DOMAIN-CONTAINING PROTEIN"/>
    <property type="match status" value="1"/>
</dbReference>
<organism evidence="3 4">
    <name type="scientific">Vanrija pseudolonga</name>
    <dbReference type="NCBI Taxonomy" id="143232"/>
    <lineage>
        <taxon>Eukaryota</taxon>
        <taxon>Fungi</taxon>
        <taxon>Dikarya</taxon>
        <taxon>Basidiomycota</taxon>
        <taxon>Agaricomycotina</taxon>
        <taxon>Tremellomycetes</taxon>
        <taxon>Trichosporonales</taxon>
        <taxon>Trichosporonaceae</taxon>
        <taxon>Vanrija</taxon>
    </lineage>
</organism>
<evidence type="ECO:0000256" key="1">
    <source>
        <dbReference type="SAM" id="SignalP"/>
    </source>
</evidence>
<dbReference type="Pfam" id="PF21671">
    <property type="entry name" value="CPL1-like"/>
    <property type="match status" value="1"/>
</dbReference>
<proteinExistence type="predicted"/>
<accession>A0AAF1BEU4</accession>
<dbReference type="Proteomes" id="UP000827549">
    <property type="component" value="Chromosome 1"/>
</dbReference>
<dbReference type="InterPro" id="IPR038955">
    <property type="entry name" value="PriA/CPL1_fungi"/>
</dbReference>
<reference evidence="3" key="1">
    <citation type="submission" date="2023-10" db="EMBL/GenBank/DDBJ databases">
        <authorList>
            <person name="Noh H."/>
        </authorList>
    </citation>
    <scope>NUCLEOTIDE SEQUENCE</scope>
    <source>
        <strain evidence="3">DUCC4014</strain>
    </source>
</reference>